<evidence type="ECO:0000256" key="1">
    <source>
        <dbReference type="SAM" id="Phobius"/>
    </source>
</evidence>
<feature type="transmembrane region" description="Helical" evidence="1">
    <location>
        <begin position="71"/>
        <end position="96"/>
    </location>
</feature>
<evidence type="ECO:0000313" key="2">
    <source>
        <dbReference type="EMBL" id="CAD8915659.1"/>
    </source>
</evidence>
<reference evidence="2" key="1">
    <citation type="submission" date="2021-01" db="EMBL/GenBank/DDBJ databases">
        <authorList>
            <person name="Corre E."/>
            <person name="Pelletier E."/>
            <person name="Niang G."/>
            <person name="Scheremetjew M."/>
            <person name="Finn R."/>
            <person name="Kale V."/>
            <person name="Holt S."/>
            <person name="Cochrane G."/>
            <person name="Meng A."/>
            <person name="Brown T."/>
            <person name="Cohen L."/>
        </authorList>
    </citation>
    <scope>NUCLEOTIDE SEQUENCE</scope>
    <source>
        <strain evidence="2">Ms1</strain>
    </source>
</reference>
<protein>
    <recommendedName>
        <fullName evidence="3">Secretory carrier membrane protein</fullName>
    </recommendedName>
</protein>
<dbReference type="AlphaFoldDB" id="A0A7S1CE41"/>
<organism evidence="2">
    <name type="scientific">Bicosoecida sp. CB-2014</name>
    <dbReference type="NCBI Taxonomy" id="1486930"/>
    <lineage>
        <taxon>Eukaryota</taxon>
        <taxon>Sar</taxon>
        <taxon>Stramenopiles</taxon>
        <taxon>Bigyra</taxon>
        <taxon>Opalozoa</taxon>
        <taxon>Bicosoecida</taxon>
    </lineage>
</organism>
<keyword evidence="1" id="KW-1133">Transmembrane helix</keyword>
<evidence type="ECO:0008006" key="3">
    <source>
        <dbReference type="Google" id="ProtNLM"/>
    </source>
</evidence>
<sequence length="218" mass="23238">MAAAGRAVAGSAFRGVTAGATAATRGAAGSEIDWTNFNYPCSGEPCNLLHFDLAELRGKQGDAVFTVVRTVYAWFLLSFGVVCLNFLNSFILAVAIDSSVIYSGVNVVYGLFNFIIASVCGLFVVYNIYKGLAVPSPKAKRNGQAVMVVLLILSFIQMLMGAGNTNGFANFGTDRMALAEAADLGIVGYWKAMTVIESLLWMGAVGLGVFAFWRLHTF</sequence>
<proteinExistence type="predicted"/>
<accession>A0A7S1CE41</accession>
<dbReference type="EMBL" id="HBFS01013069">
    <property type="protein sequence ID" value="CAD8915659.1"/>
    <property type="molecule type" value="Transcribed_RNA"/>
</dbReference>
<gene>
    <name evidence="2" type="ORF">BSP0115_LOCUS8916</name>
</gene>
<feature type="transmembrane region" description="Helical" evidence="1">
    <location>
        <begin position="145"/>
        <end position="169"/>
    </location>
</feature>
<name>A0A7S1CE41_9STRA</name>
<keyword evidence="1" id="KW-0472">Membrane</keyword>
<keyword evidence="1" id="KW-0812">Transmembrane</keyword>
<feature type="transmembrane region" description="Helical" evidence="1">
    <location>
        <begin position="108"/>
        <end position="129"/>
    </location>
</feature>
<feature type="transmembrane region" description="Helical" evidence="1">
    <location>
        <begin position="189"/>
        <end position="213"/>
    </location>
</feature>